<reference evidence="1" key="1">
    <citation type="journal article" date="2014" name="Int. J. Syst. Evol. Microbiol.">
        <title>Complete genome sequence of Corynebacterium casei LMG S-19264T (=DSM 44701T), isolated from a smear-ripened cheese.</title>
        <authorList>
            <consortium name="US DOE Joint Genome Institute (JGI-PGF)"/>
            <person name="Walter F."/>
            <person name="Albersmeier A."/>
            <person name="Kalinowski J."/>
            <person name="Ruckert C."/>
        </authorList>
    </citation>
    <scope>NUCLEOTIDE SEQUENCE</scope>
    <source>
        <strain evidence="1">CGMCC 1.12360</strain>
    </source>
</reference>
<evidence type="ECO:0000313" key="1">
    <source>
        <dbReference type="EMBL" id="GGH75836.1"/>
    </source>
</evidence>
<dbReference type="Proteomes" id="UP000602050">
    <property type="component" value="Unassembled WGS sequence"/>
</dbReference>
<gene>
    <name evidence="1" type="ORF">GCM10010978_16080</name>
</gene>
<reference evidence="1" key="2">
    <citation type="submission" date="2020-09" db="EMBL/GenBank/DDBJ databases">
        <authorList>
            <person name="Sun Q."/>
            <person name="Zhou Y."/>
        </authorList>
    </citation>
    <scope>NUCLEOTIDE SEQUENCE</scope>
    <source>
        <strain evidence="1">CGMCC 1.12360</strain>
    </source>
</reference>
<dbReference type="RefSeq" id="WP_229733594.1">
    <property type="nucleotide sequence ID" value="NZ_BMEV01000025.1"/>
</dbReference>
<dbReference type="EMBL" id="BMEV01000025">
    <property type="protein sequence ID" value="GGH75836.1"/>
    <property type="molecule type" value="Genomic_DNA"/>
</dbReference>
<name>A0A8J3EK07_9BACI</name>
<proteinExistence type="predicted"/>
<comment type="caution">
    <text evidence="1">The sequence shown here is derived from an EMBL/GenBank/DDBJ whole genome shotgun (WGS) entry which is preliminary data.</text>
</comment>
<dbReference type="InterPro" id="IPR022551">
    <property type="entry name" value="BrxC"/>
</dbReference>
<dbReference type="AlphaFoldDB" id="A0A8J3EK07"/>
<protein>
    <submittedName>
        <fullName evidence="1">Uncharacterized protein</fullName>
    </submittedName>
</protein>
<keyword evidence="2" id="KW-1185">Reference proteome</keyword>
<organism evidence="1 2">
    <name type="scientific">Compostibacillus humi</name>
    <dbReference type="NCBI Taxonomy" id="1245525"/>
    <lineage>
        <taxon>Bacteria</taxon>
        <taxon>Bacillati</taxon>
        <taxon>Bacillota</taxon>
        <taxon>Bacilli</taxon>
        <taxon>Bacillales</taxon>
        <taxon>Bacillaceae</taxon>
        <taxon>Compostibacillus</taxon>
    </lineage>
</organism>
<dbReference type="Pfam" id="PF11009">
    <property type="entry name" value="BrxC"/>
    <property type="match status" value="1"/>
</dbReference>
<sequence length="121" mass="14099">MSILSGMPIRYILQTKRGGHYQKKEFLRQKKLLLSCRRKTCKHSTTCPISARAFKQYQLFLENIADEEIAGFVVKVRETRDVSNQIEAVTGVKHESPQIILLMDKEVFWIPPKTLTMQYII</sequence>
<accession>A0A8J3EK07</accession>
<evidence type="ECO:0000313" key="2">
    <source>
        <dbReference type="Proteomes" id="UP000602050"/>
    </source>
</evidence>
<dbReference type="Gene3D" id="3.40.30.10">
    <property type="entry name" value="Glutaredoxin"/>
    <property type="match status" value="1"/>
</dbReference>